<dbReference type="InterPro" id="IPR025403">
    <property type="entry name" value="TgpA-like_C"/>
</dbReference>
<keyword evidence="1" id="KW-0472">Membrane</keyword>
<accession>A0ABS6M7X3</accession>
<dbReference type="Pfam" id="PF13559">
    <property type="entry name" value="DUF4129"/>
    <property type="match status" value="1"/>
</dbReference>
<evidence type="ECO:0000259" key="2">
    <source>
        <dbReference type="Pfam" id="PF13559"/>
    </source>
</evidence>
<sequence>MNLADLQIRAQVRTPWQALDLGVLMARRWFRPLWLAWLLPAGIVFTLLSLGFADDPWVVTLVIWWLKPLFERVPLLLLSRYLFNERSLKGLTWRQLVGTWLVGAPGALLWRRFDPRRSFLQAVTVLEKQKGRARSSRHRTLAYGSGKAASWLTIVLAHVEMLLMLAVPVTVLAMVGDFLELDLLWLFGSDAGVLAHLSNVLTLLCMSLVAPFYVACGFALYINRRIELEAWDLELLFRQLAQAREAPRTQPQAATLAGLVLAASLVLVGLGTAPVEAAEQMNIQTSPAAAQEAALELLSAPPYVIEEEVTEWRWKESTESSKSDADLSWLESWLDAQTSASDGVGEGVFRLLEVLLWIGAGVLLILLARSLWRHLGQPASQPPVLPAEASAPRVLMGLAIGADSLPADLNRAVHEALEAGDVRQAMSLLYRQALHQLVHRHRVPVEPWHTELECAAAARRHPDLAGSQLFEDLTRVWLHLAYAHQLPPRQRVEQLLQAVQREWA</sequence>
<reference evidence="3 4" key="1">
    <citation type="submission" date="2021-06" db="EMBL/GenBank/DDBJ databases">
        <title>Bacterium isolated from marine sediment.</title>
        <authorList>
            <person name="Zhu K.-L."/>
            <person name="Du Z.-J."/>
            <person name="Liang Q.-Y."/>
        </authorList>
    </citation>
    <scope>NUCLEOTIDE SEQUENCE [LARGE SCALE GENOMIC DNA]</scope>
    <source>
        <strain evidence="3 4">A346</strain>
    </source>
</reference>
<feature type="transmembrane region" description="Helical" evidence="1">
    <location>
        <begin position="253"/>
        <end position="273"/>
    </location>
</feature>
<feature type="transmembrane region" description="Helical" evidence="1">
    <location>
        <begin position="195"/>
        <end position="222"/>
    </location>
</feature>
<feature type="transmembrane region" description="Helical" evidence="1">
    <location>
        <begin position="148"/>
        <end position="175"/>
    </location>
</feature>
<keyword evidence="1" id="KW-1133">Transmembrane helix</keyword>
<organism evidence="3 4">
    <name type="scientific">Marinobacterium weihaiense</name>
    <dbReference type="NCBI Taxonomy" id="2851016"/>
    <lineage>
        <taxon>Bacteria</taxon>
        <taxon>Pseudomonadati</taxon>
        <taxon>Pseudomonadota</taxon>
        <taxon>Gammaproteobacteria</taxon>
        <taxon>Oceanospirillales</taxon>
        <taxon>Oceanospirillaceae</taxon>
        <taxon>Marinobacterium</taxon>
    </lineage>
</organism>
<name>A0ABS6M7X3_9GAMM</name>
<protein>
    <submittedName>
        <fullName evidence="3">DUF4129 domain-containing protein</fullName>
    </submittedName>
</protein>
<feature type="domain" description="Protein-glutamine gamma-glutamyltransferase-like C-terminal" evidence="2">
    <location>
        <begin position="429"/>
        <end position="500"/>
    </location>
</feature>
<gene>
    <name evidence="3" type="ORF">KTN04_03150</name>
</gene>
<keyword evidence="4" id="KW-1185">Reference proteome</keyword>
<evidence type="ECO:0000256" key="1">
    <source>
        <dbReference type="SAM" id="Phobius"/>
    </source>
</evidence>
<keyword evidence="1" id="KW-0812">Transmembrane</keyword>
<feature type="transmembrane region" description="Helical" evidence="1">
    <location>
        <begin position="354"/>
        <end position="372"/>
    </location>
</feature>
<comment type="caution">
    <text evidence="3">The sequence shown here is derived from an EMBL/GenBank/DDBJ whole genome shotgun (WGS) entry which is preliminary data.</text>
</comment>
<dbReference type="EMBL" id="JAHQZT010000003">
    <property type="protein sequence ID" value="MBV0932335.1"/>
    <property type="molecule type" value="Genomic_DNA"/>
</dbReference>
<evidence type="ECO:0000313" key="3">
    <source>
        <dbReference type="EMBL" id="MBV0932335.1"/>
    </source>
</evidence>
<feature type="transmembrane region" description="Helical" evidence="1">
    <location>
        <begin position="33"/>
        <end position="53"/>
    </location>
</feature>
<feature type="transmembrane region" description="Helical" evidence="1">
    <location>
        <begin position="91"/>
        <end position="110"/>
    </location>
</feature>
<evidence type="ECO:0000313" key="4">
    <source>
        <dbReference type="Proteomes" id="UP000755551"/>
    </source>
</evidence>
<proteinExistence type="predicted"/>
<dbReference type="Proteomes" id="UP000755551">
    <property type="component" value="Unassembled WGS sequence"/>
</dbReference>
<dbReference type="RefSeq" id="WP_217333763.1">
    <property type="nucleotide sequence ID" value="NZ_JAHQZT010000003.1"/>
</dbReference>